<dbReference type="EMBL" id="JARXIC010000021">
    <property type="protein sequence ID" value="MDQ8195284.1"/>
    <property type="molecule type" value="Genomic_DNA"/>
</dbReference>
<evidence type="ECO:0000313" key="3">
    <source>
        <dbReference type="Proteomes" id="UP001243717"/>
    </source>
</evidence>
<evidence type="ECO:0008006" key="4">
    <source>
        <dbReference type="Google" id="ProtNLM"/>
    </source>
</evidence>
<name>A0ABU1AKL6_9BACT</name>
<sequence>MSGAYPPKPSAQMGRSLSSVTALWTAVAIALIMAGYAVFQKALGPEMSWQDLFFQHLWHVVLLGGVIQLVCWLLLRHLLGQPLNQIYLHLYAVGKGHLDSIHISSNIRKIRSISEGINLMVWRMRQISELKALSSSCQEIRMIKKQMHRLAEHDPQLATIVTEQLELLEKNLLELSAEEPAGDACQETTRREPLP</sequence>
<keyword evidence="1" id="KW-0812">Transmembrane</keyword>
<organism evidence="2 3">
    <name type="scientific">Thalassobacterium sedimentorum</name>
    <dbReference type="NCBI Taxonomy" id="3041258"/>
    <lineage>
        <taxon>Bacteria</taxon>
        <taxon>Pseudomonadati</taxon>
        <taxon>Verrucomicrobiota</taxon>
        <taxon>Opitutia</taxon>
        <taxon>Puniceicoccales</taxon>
        <taxon>Coraliomargaritaceae</taxon>
        <taxon>Thalassobacterium</taxon>
    </lineage>
</organism>
<feature type="transmembrane region" description="Helical" evidence="1">
    <location>
        <begin position="57"/>
        <end position="75"/>
    </location>
</feature>
<accession>A0ABU1AKL6</accession>
<feature type="transmembrane region" description="Helical" evidence="1">
    <location>
        <begin position="20"/>
        <end position="37"/>
    </location>
</feature>
<reference evidence="2 3" key="1">
    <citation type="submission" date="2023-04" db="EMBL/GenBank/DDBJ databases">
        <title>A novel bacteria isolated from coastal sediment.</title>
        <authorList>
            <person name="Liu X.-J."/>
            <person name="Du Z.-J."/>
        </authorList>
    </citation>
    <scope>NUCLEOTIDE SEQUENCE [LARGE SCALE GENOMIC DNA]</scope>
    <source>
        <strain evidence="2 3">SDUM461004</strain>
    </source>
</reference>
<evidence type="ECO:0000313" key="2">
    <source>
        <dbReference type="EMBL" id="MDQ8195284.1"/>
    </source>
</evidence>
<keyword evidence="1" id="KW-1133">Transmembrane helix</keyword>
<comment type="caution">
    <text evidence="2">The sequence shown here is derived from an EMBL/GenBank/DDBJ whole genome shotgun (WGS) entry which is preliminary data.</text>
</comment>
<proteinExistence type="predicted"/>
<protein>
    <recommendedName>
        <fullName evidence="4">Methyl-accepting chemotaxis protein</fullName>
    </recommendedName>
</protein>
<dbReference type="Proteomes" id="UP001243717">
    <property type="component" value="Unassembled WGS sequence"/>
</dbReference>
<dbReference type="RefSeq" id="WP_308985740.1">
    <property type="nucleotide sequence ID" value="NZ_JARXIC010000021.1"/>
</dbReference>
<keyword evidence="3" id="KW-1185">Reference proteome</keyword>
<evidence type="ECO:0000256" key="1">
    <source>
        <dbReference type="SAM" id="Phobius"/>
    </source>
</evidence>
<keyword evidence="1" id="KW-0472">Membrane</keyword>
<gene>
    <name evidence="2" type="ORF">QEH59_12665</name>
</gene>